<dbReference type="InterPro" id="IPR035914">
    <property type="entry name" value="Sperma_CUB_dom_sf"/>
</dbReference>
<organism evidence="7 8">
    <name type="scientific">Porites evermanni</name>
    <dbReference type="NCBI Taxonomy" id="104178"/>
    <lineage>
        <taxon>Eukaryota</taxon>
        <taxon>Metazoa</taxon>
        <taxon>Cnidaria</taxon>
        <taxon>Anthozoa</taxon>
        <taxon>Hexacorallia</taxon>
        <taxon>Scleractinia</taxon>
        <taxon>Fungiina</taxon>
        <taxon>Poritidae</taxon>
        <taxon>Porites</taxon>
    </lineage>
</organism>
<dbReference type="InterPro" id="IPR006105">
    <property type="entry name" value="Allergen/tryp_amyl_inhib_CS"/>
</dbReference>
<comment type="caution">
    <text evidence="5">Lacks conserved residue(s) required for the propagation of feature annotation.</text>
</comment>
<dbReference type="Pfam" id="PF00431">
    <property type="entry name" value="CUB"/>
    <property type="match status" value="1"/>
</dbReference>
<comment type="caution">
    <text evidence="7">The sequence shown here is derived from an EMBL/GenBank/DDBJ whole genome shotgun (WGS) entry which is preliminary data.</text>
</comment>
<gene>
    <name evidence="7" type="ORF">PEVE_00033568</name>
</gene>
<dbReference type="Proteomes" id="UP001159427">
    <property type="component" value="Unassembled WGS sequence"/>
</dbReference>
<dbReference type="Gene3D" id="2.60.120.290">
    <property type="entry name" value="Spermadhesin, CUB domain"/>
    <property type="match status" value="1"/>
</dbReference>
<evidence type="ECO:0000256" key="1">
    <source>
        <dbReference type="ARBA" id="ARBA00004613"/>
    </source>
</evidence>
<comment type="subcellular location">
    <subcellularLocation>
        <location evidence="1">Secreted</location>
    </subcellularLocation>
</comment>
<dbReference type="InterPro" id="IPR000859">
    <property type="entry name" value="CUB_dom"/>
</dbReference>
<evidence type="ECO:0000256" key="4">
    <source>
        <dbReference type="ARBA" id="ARBA00023157"/>
    </source>
</evidence>
<evidence type="ECO:0000256" key="2">
    <source>
        <dbReference type="ARBA" id="ARBA00022525"/>
    </source>
</evidence>
<dbReference type="EMBL" id="CALNXI010000005">
    <property type="protein sequence ID" value="CAH3014070.1"/>
    <property type="molecule type" value="Genomic_DNA"/>
</dbReference>
<dbReference type="SUPFAM" id="SSF49854">
    <property type="entry name" value="Spermadhesin, CUB domain"/>
    <property type="match status" value="1"/>
</dbReference>
<keyword evidence="2" id="KW-0964">Secreted</keyword>
<evidence type="ECO:0000313" key="7">
    <source>
        <dbReference type="EMBL" id="CAH3014070.1"/>
    </source>
</evidence>
<keyword evidence="8" id="KW-1185">Reference proteome</keyword>
<reference evidence="7 8" key="1">
    <citation type="submission" date="2022-05" db="EMBL/GenBank/DDBJ databases">
        <authorList>
            <consortium name="Genoscope - CEA"/>
            <person name="William W."/>
        </authorList>
    </citation>
    <scope>NUCLEOTIDE SEQUENCE [LARGE SCALE GENOMIC DNA]</scope>
</reference>
<sequence length="517" mass="57585">LVECSNYKFLIESNRARTYFNTSTVLCDTSLSGWYRFSGRAGNQMADSCVDHKHCGTAAPGWMNGGHPSVAERVVSRSVCFRSKSNCCKWSIVISVRNCGGFYVYWLQRPPHCNFRYCGSGIQPTSGTKLCPHLILSETSGVITSPNFPLNYPENQICSWQIIARKGKRVKLVIQSLEIQYCRACSCDYLEIENASFADGTPNKKRECGVFFGNITYYSQQDRLRVLFVSDSSQRARGFTAVYTQVAYNTSNECSNYRFLDEMNRAITYSNISSWPCDTNLLAGWYRFSGGAGSQMADFCVSDLFRKYCSTDAPGWLSGGHPSVAEGVVRRKVCFPGAIRGCCGYGSNISVRNCGSFFVYKLLPPPHCYLRYCGNGLPLARECLNYRVLNESNRAVSYSNSTWHCTDTTLSGWYRFSGEAGYQMADSCVNMSHCGTMFPGWLRGGHPGAAEGVVQRKVCFTNFLGCCGASIYISVRNCGSYYVYKLMPLPSCRPFIRTRYCGNRGALSPTSTTSGRN</sequence>
<proteinExistence type="predicted"/>
<dbReference type="PANTHER" id="PTHR36191:SF4">
    <property type="entry name" value="VWFD DOMAIN-CONTAINING PROTEIN"/>
    <property type="match status" value="1"/>
</dbReference>
<dbReference type="SMART" id="SM00042">
    <property type="entry name" value="CUB"/>
    <property type="match status" value="1"/>
</dbReference>
<dbReference type="PROSITE" id="PS01180">
    <property type="entry name" value="CUB"/>
    <property type="match status" value="1"/>
</dbReference>
<dbReference type="Pfam" id="PF23283">
    <property type="entry name" value="D8C_UMOD"/>
    <property type="match status" value="3"/>
</dbReference>
<dbReference type="InterPro" id="IPR057774">
    <property type="entry name" value="D8C_UMOD/GP2/OIT3-like"/>
</dbReference>
<feature type="domain" description="CUB" evidence="6">
    <location>
        <begin position="118"/>
        <end position="246"/>
    </location>
</feature>
<evidence type="ECO:0000313" key="8">
    <source>
        <dbReference type="Proteomes" id="UP001159427"/>
    </source>
</evidence>
<protein>
    <recommendedName>
        <fullName evidence="6">CUB domain-containing protein</fullName>
    </recommendedName>
</protein>
<keyword evidence="3" id="KW-0732">Signal</keyword>
<keyword evidence="4" id="KW-1015">Disulfide bond</keyword>
<evidence type="ECO:0000259" key="6">
    <source>
        <dbReference type="PROSITE" id="PS01180"/>
    </source>
</evidence>
<dbReference type="CDD" id="cd00041">
    <property type="entry name" value="CUB"/>
    <property type="match status" value="1"/>
</dbReference>
<evidence type="ECO:0000256" key="3">
    <source>
        <dbReference type="ARBA" id="ARBA00022729"/>
    </source>
</evidence>
<name>A0ABN8LJG2_9CNID</name>
<evidence type="ECO:0000256" key="5">
    <source>
        <dbReference type="PROSITE-ProRule" id="PRU00059"/>
    </source>
</evidence>
<dbReference type="PANTHER" id="PTHR36191">
    <property type="entry name" value="ENDO/EXONUCLEASE/PHOSPHATASE DOMAIN-CONTAINING PROTEIN-RELATED"/>
    <property type="match status" value="1"/>
</dbReference>
<accession>A0ABN8LJG2</accession>
<dbReference type="PROSITE" id="PS00426">
    <property type="entry name" value="CEREAL_TRYP_AMYL_INH"/>
    <property type="match status" value="1"/>
</dbReference>
<feature type="non-terminal residue" evidence="7">
    <location>
        <position position="1"/>
    </location>
</feature>